<dbReference type="InParanoid" id="A0A059CTC7"/>
<evidence type="ECO:0000313" key="1">
    <source>
        <dbReference type="EMBL" id="KCW81210.1"/>
    </source>
</evidence>
<protein>
    <submittedName>
        <fullName evidence="1">Uncharacterized protein</fullName>
    </submittedName>
</protein>
<name>A0A059CTC7_EUCGR</name>
<gene>
    <name evidence="1" type="ORF">EUGRSUZ_C02583</name>
</gene>
<organism evidence="1">
    <name type="scientific">Eucalyptus grandis</name>
    <name type="common">Flooded gum</name>
    <dbReference type="NCBI Taxonomy" id="71139"/>
    <lineage>
        <taxon>Eukaryota</taxon>
        <taxon>Viridiplantae</taxon>
        <taxon>Streptophyta</taxon>
        <taxon>Embryophyta</taxon>
        <taxon>Tracheophyta</taxon>
        <taxon>Spermatophyta</taxon>
        <taxon>Magnoliopsida</taxon>
        <taxon>eudicotyledons</taxon>
        <taxon>Gunneridae</taxon>
        <taxon>Pentapetalae</taxon>
        <taxon>rosids</taxon>
        <taxon>malvids</taxon>
        <taxon>Myrtales</taxon>
        <taxon>Myrtaceae</taxon>
        <taxon>Myrtoideae</taxon>
        <taxon>Eucalypteae</taxon>
        <taxon>Eucalyptus</taxon>
    </lineage>
</organism>
<sequence>MRMKVKGWQTSFRLTDALTSWSVGHHLCRSSIQGITFNSNRLNFTLDYYIECSRLKDGFIRVTRVKNQSLSCKSNLNLNSRN</sequence>
<dbReference type="EMBL" id="KK198755">
    <property type="protein sequence ID" value="KCW81210.1"/>
    <property type="molecule type" value="Genomic_DNA"/>
</dbReference>
<reference evidence="1" key="1">
    <citation type="submission" date="2013-07" db="EMBL/GenBank/DDBJ databases">
        <title>The genome of Eucalyptus grandis.</title>
        <authorList>
            <person name="Schmutz J."/>
            <person name="Hayes R."/>
            <person name="Myburg A."/>
            <person name="Tuskan G."/>
            <person name="Grattapaglia D."/>
            <person name="Rokhsar D.S."/>
        </authorList>
    </citation>
    <scope>NUCLEOTIDE SEQUENCE</scope>
    <source>
        <tissue evidence="1">Leaf extractions</tissue>
    </source>
</reference>
<accession>A0A059CTC7</accession>
<proteinExistence type="predicted"/>
<dbReference type="Gramene" id="KCW81210">
    <property type="protein sequence ID" value="KCW81210"/>
    <property type="gene ID" value="EUGRSUZ_C02583"/>
</dbReference>
<dbReference type="AlphaFoldDB" id="A0A059CTC7"/>